<keyword evidence="1" id="KW-1133">Transmembrane helix</keyword>
<proteinExistence type="predicted"/>
<protein>
    <recommendedName>
        <fullName evidence="4">Secreted protein</fullName>
    </recommendedName>
</protein>
<accession>A0ABN3KJA3</accession>
<sequence>MTAHAPTRTDHRRAAGGVDARLPWWAVTLPVIAFAVLLALTVGGGEAGAAEPPRDLVRLLELLRSLLRQ</sequence>
<reference evidence="2 3" key="1">
    <citation type="journal article" date="2019" name="Int. J. Syst. Evol. Microbiol.">
        <title>The Global Catalogue of Microorganisms (GCM) 10K type strain sequencing project: providing services to taxonomists for standard genome sequencing and annotation.</title>
        <authorList>
            <consortium name="The Broad Institute Genomics Platform"/>
            <consortium name="The Broad Institute Genome Sequencing Center for Infectious Disease"/>
            <person name="Wu L."/>
            <person name="Ma J."/>
        </authorList>
    </citation>
    <scope>NUCLEOTIDE SEQUENCE [LARGE SCALE GENOMIC DNA]</scope>
    <source>
        <strain evidence="2 3">JCM 6305</strain>
    </source>
</reference>
<dbReference type="RefSeq" id="WP_344328018.1">
    <property type="nucleotide sequence ID" value="NZ_BAAASZ010000037.1"/>
</dbReference>
<keyword evidence="1" id="KW-0812">Transmembrane</keyword>
<evidence type="ECO:0000313" key="2">
    <source>
        <dbReference type="EMBL" id="GAA2462230.1"/>
    </source>
</evidence>
<feature type="transmembrane region" description="Helical" evidence="1">
    <location>
        <begin position="22"/>
        <end position="44"/>
    </location>
</feature>
<evidence type="ECO:0000313" key="3">
    <source>
        <dbReference type="Proteomes" id="UP001501638"/>
    </source>
</evidence>
<gene>
    <name evidence="2" type="ORF">GCM10010405_53300</name>
</gene>
<evidence type="ECO:0000256" key="1">
    <source>
        <dbReference type="SAM" id="Phobius"/>
    </source>
</evidence>
<comment type="caution">
    <text evidence="2">The sequence shown here is derived from an EMBL/GenBank/DDBJ whole genome shotgun (WGS) entry which is preliminary data.</text>
</comment>
<name>A0ABN3KJA3_9ACTN</name>
<keyword evidence="1" id="KW-0472">Membrane</keyword>
<keyword evidence="3" id="KW-1185">Reference proteome</keyword>
<dbReference type="EMBL" id="BAAASZ010000037">
    <property type="protein sequence ID" value="GAA2462230.1"/>
    <property type="molecule type" value="Genomic_DNA"/>
</dbReference>
<dbReference type="Proteomes" id="UP001501638">
    <property type="component" value="Unassembled WGS sequence"/>
</dbReference>
<organism evidence="2 3">
    <name type="scientific">Streptomyces macrosporus</name>
    <dbReference type="NCBI Taxonomy" id="44032"/>
    <lineage>
        <taxon>Bacteria</taxon>
        <taxon>Bacillati</taxon>
        <taxon>Actinomycetota</taxon>
        <taxon>Actinomycetes</taxon>
        <taxon>Kitasatosporales</taxon>
        <taxon>Streptomycetaceae</taxon>
        <taxon>Streptomyces</taxon>
    </lineage>
</organism>
<evidence type="ECO:0008006" key="4">
    <source>
        <dbReference type="Google" id="ProtNLM"/>
    </source>
</evidence>